<dbReference type="EMBL" id="AWWV01012343">
    <property type="protein sequence ID" value="OMO67846.1"/>
    <property type="molecule type" value="Genomic_DNA"/>
</dbReference>
<protein>
    <submittedName>
        <fullName evidence="2">Uncharacterized protein</fullName>
    </submittedName>
</protein>
<proteinExistence type="predicted"/>
<accession>A0A1R3HC69</accession>
<name>A0A1R3HC69_COCAP</name>
<feature type="region of interest" description="Disordered" evidence="1">
    <location>
        <begin position="352"/>
        <end position="408"/>
    </location>
</feature>
<comment type="caution">
    <text evidence="2">The sequence shown here is derived from an EMBL/GenBank/DDBJ whole genome shotgun (WGS) entry which is preliminary data.</text>
</comment>
<feature type="compositionally biased region" description="Low complexity" evidence="1">
    <location>
        <begin position="385"/>
        <end position="407"/>
    </location>
</feature>
<dbReference type="OrthoDB" id="2422440at2759"/>
<evidence type="ECO:0000256" key="1">
    <source>
        <dbReference type="SAM" id="MobiDB-lite"/>
    </source>
</evidence>
<evidence type="ECO:0000313" key="3">
    <source>
        <dbReference type="Proteomes" id="UP000188268"/>
    </source>
</evidence>
<dbReference type="Gramene" id="OMO67846">
    <property type="protein sequence ID" value="OMO67846"/>
    <property type="gene ID" value="CCACVL1_20266"/>
</dbReference>
<sequence>MTDETFLTDDDAIEWAKDITVIHHIELVISSHKDGGKKKLLRCFRGEWYRGLLRDLDAVVQRNTKTKACKCPFRVKVQEMRGCGRWRIVAYPGIKGMNNHALSVYPEGHRQMSGLSEASKKLARDMKLSRPSAVHAAIVDQHPEDYATRKQAIAQSFKNGRWRQILEAPTELEYNRQVNFMRDRWSRQRAQVVTYIEETWRTFEESTSKAGPVYSSFPFNHLTCRVSHYCLTLLDAELRRMRELVDEVGDHCGCVLRITHDIPCACELKGAMESGIPISVDGINMFWRTLTMGDQVEQSDDFVGGNDMPEHQMYFQTLVDQIRGSDPAVVRRASLLLHSQLYPNEANYVEPEVNTRVRGRPSRSTRRDPSSWEYSQRGRGHGRSSGRSSSTGRGRSSSSSVNNGSGNDQMADDLTKFWAYSRIPSIISSNVYRYLDVKDDNNCGFRVVASIFFNSQDEYVALCSFFHAECRSPGAVLYCRCMHQRLHEGLLGRSALPT</sequence>
<keyword evidence="3" id="KW-1185">Reference proteome</keyword>
<dbReference type="OMA" id="NEANYVE"/>
<evidence type="ECO:0000313" key="2">
    <source>
        <dbReference type="EMBL" id="OMO67846.1"/>
    </source>
</evidence>
<gene>
    <name evidence="2" type="ORF">CCACVL1_20266</name>
</gene>
<organism evidence="2 3">
    <name type="scientific">Corchorus capsularis</name>
    <name type="common">Jute</name>
    <dbReference type="NCBI Taxonomy" id="210143"/>
    <lineage>
        <taxon>Eukaryota</taxon>
        <taxon>Viridiplantae</taxon>
        <taxon>Streptophyta</taxon>
        <taxon>Embryophyta</taxon>
        <taxon>Tracheophyta</taxon>
        <taxon>Spermatophyta</taxon>
        <taxon>Magnoliopsida</taxon>
        <taxon>eudicotyledons</taxon>
        <taxon>Gunneridae</taxon>
        <taxon>Pentapetalae</taxon>
        <taxon>rosids</taxon>
        <taxon>malvids</taxon>
        <taxon>Malvales</taxon>
        <taxon>Malvaceae</taxon>
        <taxon>Grewioideae</taxon>
        <taxon>Apeibeae</taxon>
        <taxon>Corchorus</taxon>
    </lineage>
</organism>
<dbReference type="Proteomes" id="UP000188268">
    <property type="component" value="Unassembled WGS sequence"/>
</dbReference>
<dbReference type="AlphaFoldDB" id="A0A1R3HC69"/>
<reference evidence="2 3" key="1">
    <citation type="submission" date="2013-09" db="EMBL/GenBank/DDBJ databases">
        <title>Corchorus capsularis genome sequencing.</title>
        <authorList>
            <person name="Alam M."/>
            <person name="Haque M.S."/>
            <person name="Islam M.S."/>
            <person name="Emdad E.M."/>
            <person name="Islam M.M."/>
            <person name="Ahmed B."/>
            <person name="Halim A."/>
            <person name="Hossen Q.M.M."/>
            <person name="Hossain M.Z."/>
            <person name="Ahmed R."/>
            <person name="Khan M.M."/>
            <person name="Islam R."/>
            <person name="Rashid M.M."/>
            <person name="Khan S.A."/>
            <person name="Rahman M.S."/>
            <person name="Alam M."/>
        </authorList>
    </citation>
    <scope>NUCLEOTIDE SEQUENCE [LARGE SCALE GENOMIC DNA]</scope>
    <source>
        <strain evidence="3">cv. CVL-1</strain>
        <tissue evidence="2">Whole seedling</tissue>
    </source>
</reference>